<name>A0ABR7ESS8_9FIRM</name>
<dbReference type="PROSITE" id="PS50977">
    <property type="entry name" value="HTH_TETR_2"/>
    <property type="match status" value="1"/>
</dbReference>
<dbReference type="Gene3D" id="1.10.357.10">
    <property type="entry name" value="Tetracycline Repressor, domain 2"/>
    <property type="match status" value="1"/>
</dbReference>
<dbReference type="Proteomes" id="UP000647235">
    <property type="component" value="Unassembled WGS sequence"/>
</dbReference>
<accession>A0ABR7ESS8</accession>
<dbReference type="InterPro" id="IPR009057">
    <property type="entry name" value="Homeodomain-like_sf"/>
</dbReference>
<dbReference type="Pfam" id="PF00440">
    <property type="entry name" value="TetR_N"/>
    <property type="match status" value="1"/>
</dbReference>
<gene>
    <name evidence="4" type="ORF">H8S07_03760</name>
</gene>
<evidence type="ECO:0000256" key="2">
    <source>
        <dbReference type="PROSITE-ProRule" id="PRU00335"/>
    </source>
</evidence>
<evidence type="ECO:0000259" key="3">
    <source>
        <dbReference type="PROSITE" id="PS50977"/>
    </source>
</evidence>
<keyword evidence="1 2" id="KW-0238">DNA-binding</keyword>
<comment type="caution">
    <text evidence="4">The sequence shown here is derived from an EMBL/GenBank/DDBJ whole genome shotgun (WGS) entry which is preliminary data.</text>
</comment>
<proteinExistence type="predicted"/>
<evidence type="ECO:0000256" key="1">
    <source>
        <dbReference type="ARBA" id="ARBA00023125"/>
    </source>
</evidence>
<feature type="DNA-binding region" description="H-T-H motif" evidence="2">
    <location>
        <begin position="21"/>
        <end position="40"/>
    </location>
</feature>
<feature type="domain" description="HTH tetR-type" evidence="3">
    <location>
        <begin position="1"/>
        <end position="58"/>
    </location>
</feature>
<dbReference type="InterPro" id="IPR001647">
    <property type="entry name" value="HTH_TetR"/>
</dbReference>
<organism evidence="4 5">
    <name type="scientific">Dorea hominis</name>
    <dbReference type="NCBI Taxonomy" id="2763040"/>
    <lineage>
        <taxon>Bacteria</taxon>
        <taxon>Bacillati</taxon>
        <taxon>Bacillota</taxon>
        <taxon>Clostridia</taxon>
        <taxon>Lachnospirales</taxon>
        <taxon>Lachnospiraceae</taxon>
        <taxon>Dorea</taxon>
    </lineage>
</organism>
<dbReference type="SUPFAM" id="SSF46689">
    <property type="entry name" value="Homeodomain-like"/>
    <property type="match status" value="1"/>
</dbReference>
<evidence type="ECO:0000313" key="4">
    <source>
        <dbReference type="EMBL" id="MBC5664402.1"/>
    </source>
</evidence>
<evidence type="ECO:0000313" key="5">
    <source>
        <dbReference type="Proteomes" id="UP000647235"/>
    </source>
</evidence>
<dbReference type="EMBL" id="JACOOY010000004">
    <property type="protein sequence ID" value="MBC5664402.1"/>
    <property type="molecule type" value="Genomic_DNA"/>
</dbReference>
<keyword evidence="5" id="KW-1185">Reference proteome</keyword>
<reference evidence="4 5" key="1">
    <citation type="submission" date="2020-08" db="EMBL/GenBank/DDBJ databases">
        <title>Genome public.</title>
        <authorList>
            <person name="Liu C."/>
            <person name="Sun Q."/>
        </authorList>
    </citation>
    <scope>NUCLEOTIDE SEQUENCE [LARGE SCALE GENOMIC DNA]</scope>
    <source>
        <strain evidence="4 5">NSJ-36</strain>
    </source>
</reference>
<protein>
    <submittedName>
        <fullName evidence="4">Helix-turn-helix transcriptional regulator</fullName>
    </submittedName>
</protein>
<sequence>MAYFINATIELMEEIGIENLTIRKVAERAKYNSATLYNYFDSLDELEMFASVKCLNEYVKTSQIKYSEGKSMREWYLGEWRCFCEQAFRHPRIYNFLFFSPLGETNMTEIFRRYYEIFPQEKVEEIEEYEEFMANGDFYKRNQMLLTKVLQEKEYNLTDKEISELNEMSILIFRGMLETMRIDKNKPTLAQAVHRTVQYLENTLRVYHLV</sequence>